<feature type="compositionally biased region" description="Polar residues" evidence="1">
    <location>
        <begin position="165"/>
        <end position="186"/>
    </location>
</feature>
<accession>A0A2T7NUH5</accession>
<evidence type="ECO:0000256" key="1">
    <source>
        <dbReference type="SAM" id="MobiDB-lite"/>
    </source>
</evidence>
<evidence type="ECO:0000259" key="2">
    <source>
        <dbReference type="Pfam" id="PF10545"/>
    </source>
</evidence>
<reference evidence="3 4" key="1">
    <citation type="submission" date="2018-04" db="EMBL/GenBank/DDBJ databases">
        <title>The genome of golden apple snail Pomacea canaliculata provides insight into stress tolerance and invasive adaptation.</title>
        <authorList>
            <person name="Liu C."/>
            <person name="Liu B."/>
            <person name="Ren Y."/>
            <person name="Zhang Y."/>
            <person name="Wang H."/>
            <person name="Li S."/>
            <person name="Jiang F."/>
            <person name="Yin L."/>
            <person name="Zhang G."/>
            <person name="Qian W."/>
            <person name="Fan W."/>
        </authorList>
    </citation>
    <scope>NUCLEOTIDE SEQUENCE [LARGE SCALE GENOMIC DNA]</scope>
    <source>
        <strain evidence="3">SZHN2017</strain>
        <tissue evidence="3">Muscle</tissue>
    </source>
</reference>
<keyword evidence="4" id="KW-1185">Reference proteome</keyword>
<dbReference type="EMBL" id="PZQS01000009">
    <property type="protein sequence ID" value="PVD24811.1"/>
    <property type="molecule type" value="Genomic_DNA"/>
</dbReference>
<evidence type="ECO:0000313" key="3">
    <source>
        <dbReference type="EMBL" id="PVD24811.1"/>
    </source>
</evidence>
<dbReference type="InterPro" id="IPR006578">
    <property type="entry name" value="MADF-dom"/>
</dbReference>
<feature type="region of interest" description="Disordered" evidence="1">
    <location>
        <begin position="130"/>
        <end position="206"/>
    </location>
</feature>
<comment type="caution">
    <text evidence="3">The sequence shown here is derived from an EMBL/GenBank/DDBJ whole genome shotgun (WGS) entry which is preliminary data.</text>
</comment>
<name>A0A2T7NUH5_POMCA</name>
<dbReference type="Proteomes" id="UP000245119">
    <property type="component" value="Linkage Group LG9"/>
</dbReference>
<protein>
    <recommendedName>
        <fullName evidence="2">MADF domain-containing protein</fullName>
    </recommendedName>
</protein>
<evidence type="ECO:0000313" key="4">
    <source>
        <dbReference type="Proteomes" id="UP000245119"/>
    </source>
</evidence>
<sequence length="309" mass="35759">MADLTDEEAAKLIKLFRAHENLYNFTISNKSDREKSMLSVATTMNKGWDLKMTKARIKWLRNGYARNRSFVEKGKAVKWRWYHQLDSFLRPFTRLRSDGLSNMQLEEYSQLDGLEDFDDIDNQDLAIEDSGSERWSSERQNQLLHNKDLQSSESTCEKVTPRPCTPSNMSTCSSVESSGDNLSSSLDPPAPAIARHKRKRKHSEVTSETMNLLQEIAGYMRESTSRRKRQDAPRSDNEIYCIYLASRLDRLTRINQIKDGDVLTWLLNIVRVVQWAMTTQLACTYSVLPSVCPRMIDTRVRPSCYRNQL</sequence>
<proteinExistence type="predicted"/>
<dbReference type="Pfam" id="PF10545">
    <property type="entry name" value="MADF_DNA_bdg"/>
    <property type="match status" value="1"/>
</dbReference>
<feature type="domain" description="MADF" evidence="2">
    <location>
        <begin position="12"/>
        <end position="86"/>
    </location>
</feature>
<feature type="compositionally biased region" description="Basic and acidic residues" evidence="1">
    <location>
        <begin position="145"/>
        <end position="160"/>
    </location>
</feature>
<organism evidence="3 4">
    <name type="scientific">Pomacea canaliculata</name>
    <name type="common">Golden apple snail</name>
    <dbReference type="NCBI Taxonomy" id="400727"/>
    <lineage>
        <taxon>Eukaryota</taxon>
        <taxon>Metazoa</taxon>
        <taxon>Spiralia</taxon>
        <taxon>Lophotrochozoa</taxon>
        <taxon>Mollusca</taxon>
        <taxon>Gastropoda</taxon>
        <taxon>Caenogastropoda</taxon>
        <taxon>Architaenioglossa</taxon>
        <taxon>Ampullarioidea</taxon>
        <taxon>Ampullariidae</taxon>
        <taxon>Pomacea</taxon>
    </lineage>
</organism>
<dbReference type="AlphaFoldDB" id="A0A2T7NUH5"/>
<gene>
    <name evidence="3" type="ORF">C0Q70_15297</name>
</gene>